<keyword evidence="6" id="KW-1185">Reference proteome</keyword>
<evidence type="ECO:0000256" key="3">
    <source>
        <dbReference type="ARBA" id="ARBA00023163"/>
    </source>
</evidence>
<dbReference type="InterPro" id="IPR020449">
    <property type="entry name" value="Tscrpt_reg_AraC-type_HTH"/>
</dbReference>
<reference evidence="5 6" key="1">
    <citation type="submission" date="2024-03" db="EMBL/GenBank/DDBJ databases">
        <title>Human intestinal bacterial collection.</title>
        <authorList>
            <person name="Pauvert C."/>
            <person name="Hitch T.C.A."/>
            <person name="Clavel T."/>
        </authorList>
    </citation>
    <scope>NUCLEOTIDE SEQUENCE [LARGE SCALE GENOMIC DNA]</scope>
    <source>
        <strain evidence="5 6">CLA-JM-H16</strain>
    </source>
</reference>
<dbReference type="InterPro" id="IPR014710">
    <property type="entry name" value="RmlC-like_jellyroll"/>
</dbReference>
<proteinExistence type="predicted"/>
<dbReference type="SUPFAM" id="SSF46689">
    <property type="entry name" value="Homeodomain-like"/>
    <property type="match status" value="2"/>
</dbReference>
<dbReference type="PANTHER" id="PTHR43280:SF28">
    <property type="entry name" value="HTH-TYPE TRANSCRIPTIONAL ACTIVATOR RHAS"/>
    <property type="match status" value="1"/>
</dbReference>
<gene>
    <name evidence="5" type="ORF">WMO28_05320</name>
</gene>
<keyword evidence="2" id="KW-0238">DNA-binding</keyword>
<dbReference type="Gene3D" id="1.10.10.60">
    <property type="entry name" value="Homeodomain-like"/>
    <property type="match status" value="2"/>
</dbReference>
<dbReference type="EMBL" id="JBBMEJ010000004">
    <property type="protein sequence ID" value="MEQ2370376.1"/>
    <property type="molecule type" value="Genomic_DNA"/>
</dbReference>
<sequence length="301" mass="34822">MTKRRILVDDTRRELSEHGTETFPMTVNHDDLWAFEGKRVPIHWHDDLEISLPREGEAIYQIYEKSYIVRPGEGLLLNRNVPHSCSSQNNARARYSTILVRPDFLYGDFGSDIERNCFRPFLENSAVPCIHLKGTDEGEKEILKLLNQVEEVFDRKVCCYELRIKGLLCEAFSMILSENRKSFSRFVPANQLELERLEKMLNYLNARSQEVISLQSLAEQVHLSREVCCRLFKKMTGKTVTGYLEEYRANKSFPLVQSGQYSMTQIADMVGFSSASRFASAFRKQFGCNPGEYNSLKKKKM</sequence>
<evidence type="ECO:0000256" key="2">
    <source>
        <dbReference type="ARBA" id="ARBA00023125"/>
    </source>
</evidence>
<dbReference type="SUPFAM" id="SSF51215">
    <property type="entry name" value="Regulatory protein AraC"/>
    <property type="match status" value="1"/>
</dbReference>
<dbReference type="InterPro" id="IPR037923">
    <property type="entry name" value="HTH-like"/>
</dbReference>
<keyword evidence="1" id="KW-0805">Transcription regulation</keyword>
<dbReference type="InterPro" id="IPR009057">
    <property type="entry name" value="Homeodomain-like_sf"/>
</dbReference>
<name>A0ABV1BDS0_9FIRM</name>
<dbReference type="PROSITE" id="PS01124">
    <property type="entry name" value="HTH_ARAC_FAMILY_2"/>
    <property type="match status" value="1"/>
</dbReference>
<comment type="caution">
    <text evidence="5">The sequence shown here is derived from an EMBL/GenBank/DDBJ whole genome shotgun (WGS) entry which is preliminary data.</text>
</comment>
<dbReference type="RefSeq" id="WP_349056277.1">
    <property type="nucleotide sequence ID" value="NZ_JBBMEJ010000004.1"/>
</dbReference>
<evidence type="ECO:0000313" key="5">
    <source>
        <dbReference type="EMBL" id="MEQ2370376.1"/>
    </source>
</evidence>
<dbReference type="SMART" id="SM00342">
    <property type="entry name" value="HTH_ARAC"/>
    <property type="match status" value="1"/>
</dbReference>
<dbReference type="Pfam" id="PF12833">
    <property type="entry name" value="HTH_18"/>
    <property type="match status" value="1"/>
</dbReference>
<dbReference type="Proteomes" id="UP001473063">
    <property type="component" value="Unassembled WGS sequence"/>
</dbReference>
<evidence type="ECO:0000259" key="4">
    <source>
        <dbReference type="PROSITE" id="PS01124"/>
    </source>
</evidence>
<dbReference type="PANTHER" id="PTHR43280">
    <property type="entry name" value="ARAC-FAMILY TRANSCRIPTIONAL REGULATOR"/>
    <property type="match status" value="1"/>
</dbReference>
<dbReference type="Pfam" id="PF02311">
    <property type="entry name" value="AraC_binding"/>
    <property type="match status" value="1"/>
</dbReference>
<dbReference type="Gene3D" id="2.60.120.10">
    <property type="entry name" value="Jelly Rolls"/>
    <property type="match status" value="1"/>
</dbReference>
<dbReference type="InterPro" id="IPR018060">
    <property type="entry name" value="HTH_AraC"/>
</dbReference>
<feature type="domain" description="HTH araC/xylS-type" evidence="4">
    <location>
        <begin position="198"/>
        <end position="296"/>
    </location>
</feature>
<dbReference type="PRINTS" id="PR00032">
    <property type="entry name" value="HTHARAC"/>
</dbReference>
<protein>
    <submittedName>
        <fullName evidence="5">AraC family transcriptional regulator</fullName>
    </submittedName>
</protein>
<organism evidence="5 6">
    <name type="scientific">Blautia aquisgranensis</name>
    <dbReference type="NCBI Taxonomy" id="3133153"/>
    <lineage>
        <taxon>Bacteria</taxon>
        <taxon>Bacillati</taxon>
        <taxon>Bacillota</taxon>
        <taxon>Clostridia</taxon>
        <taxon>Lachnospirales</taxon>
        <taxon>Lachnospiraceae</taxon>
        <taxon>Blautia</taxon>
    </lineage>
</organism>
<keyword evidence="3" id="KW-0804">Transcription</keyword>
<evidence type="ECO:0000313" key="6">
    <source>
        <dbReference type="Proteomes" id="UP001473063"/>
    </source>
</evidence>
<evidence type="ECO:0000256" key="1">
    <source>
        <dbReference type="ARBA" id="ARBA00023015"/>
    </source>
</evidence>
<dbReference type="InterPro" id="IPR003313">
    <property type="entry name" value="AraC-bd"/>
</dbReference>
<accession>A0ABV1BDS0</accession>